<keyword evidence="5" id="KW-0808">Transferase</keyword>
<dbReference type="Pfam" id="PF00672">
    <property type="entry name" value="HAMP"/>
    <property type="match status" value="1"/>
</dbReference>
<keyword evidence="7 15" id="KW-0418">Kinase</keyword>
<evidence type="ECO:0000313" key="16">
    <source>
        <dbReference type="Proteomes" id="UP000034920"/>
    </source>
</evidence>
<feature type="transmembrane region" description="Helical" evidence="12">
    <location>
        <begin position="15"/>
        <end position="37"/>
    </location>
</feature>
<evidence type="ECO:0000256" key="2">
    <source>
        <dbReference type="ARBA" id="ARBA00004370"/>
    </source>
</evidence>
<dbReference type="InterPro" id="IPR003661">
    <property type="entry name" value="HisK_dim/P_dom"/>
</dbReference>
<evidence type="ECO:0000259" key="13">
    <source>
        <dbReference type="PROSITE" id="PS50109"/>
    </source>
</evidence>
<comment type="catalytic activity">
    <reaction evidence="1">
        <text>ATP + protein L-histidine = ADP + protein N-phospho-L-histidine.</text>
        <dbReference type="EC" id="2.7.13.3"/>
    </reaction>
</comment>
<dbReference type="InterPro" id="IPR003660">
    <property type="entry name" value="HAMP_dom"/>
</dbReference>
<evidence type="ECO:0000256" key="9">
    <source>
        <dbReference type="ARBA" id="ARBA00023012"/>
    </source>
</evidence>
<comment type="subcellular location">
    <subcellularLocation>
        <location evidence="2">Membrane</location>
    </subcellularLocation>
</comment>
<name>A0A0G1ABP5_UNCKA</name>
<feature type="domain" description="HAMP" evidence="14">
    <location>
        <begin position="210"/>
        <end position="262"/>
    </location>
</feature>
<dbReference type="CDD" id="cd00075">
    <property type="entry name" value="HATPase"/>
    <property type="match status" value="1"/>
</dbReference>
<dbReference type="PROSITE" id="PS50885">
    <property type="entry name" value="HAMP"/>
    <property type="match status" value="1"/>
</dbReference>
<evidence type="ECO:0000256" key="12">
    <source>
        <dbReference type="SAM" id="Phobius"/>
    </source>
</evidence>
<sequence>MFIKHLPERGLNLKILFPIILIQGFLILMLIYLLFYLSLARDIINTNNERIMRVNLLTSKVYELEKQIEVDLLSYRFNKNISTLELIEQHTTDIYLALDEMDSYLQSESGREIRLNFITSKERALDTRNDLIDAINSNSDVEINRNYQKWLLKSQNINATLQDLTNYNLNTLRRSSDVYERAISNVYNVALLTMISTLVLVVILFFYLRNIITIPIKRITDVASRISEGHFGDKLDAASSDELGVLAKNLNKMALNLQVNYHRLEREVRQKEDALLKGRELERRKDDFISMASHELKTPVTSIKVFTQILERSSKEKGDIMALKYLVRMGDQIDRLTNIINELLDVSRIQTGRLELNLEPTSLRNLIEETCENIQATVVDHKIKCYGDELDIINIDKYRTGQVLVNLLTNAVKYSPSGGEVEMEYKNRPDDVLVSVRDQGIGIPEEYHDRIFERFYRVYDKNEKTFPGLGMGLYISSEIIKKHGGRIWVESKEGEGSTFYFTLPKNNVG</sequence>
<gene>
    <name evidence="15" type="ORF">UU80_C0004G0048</name>
</gene>
<dbReference type="SMART" id="SM00387">
    <property type="entry name" value="HATPase_c"/>
    <property type="match status" value="1"/>
</dbReference>
<keyword evidence="9" id="KW-0902">Two-component regulatory system</keyword>
<keyword evidence="11" id="KW-0175">Coiled coil</keyword>
<evidence type="ECO:0000313" key="15">
    <source>
        <dbReference type="EMBL" id="KKS22658.1"/>
    </source>
</evidence>
<dbReference type="GO" id="GO:0000155">
    <property type="term" value="F:phosphorelay sensor kinase activity"/>
    <property type="evidence" value="ECO:0007669"/>
    <property type="project" value="InterPro"/>
</dbReference>
<evidence type="ECO:0000256" key="8">
    <source>
        <dbReference type="ARBA" id="ARBA00022840"/>
    </source>
</evidence>
<dbReference type="PRINTS" id="PR00344">
    <property type="entry name" value="BCTRLSENSOR"/>
</dbReference>
<dbReference type="FunFam" id="1.10.287.130:FF:000001">
    <property type="entry name" value="Two-component sensor histidine kinase"/>
    <property type="match status" value="1"/>
</dbReference>
<dbReference type="CDD" id="cd06225">
    <property type="entry name" value="HAMP"/>
    <property type="match status" value="1"/>
</dbReference>
<dbReference type="InterPro" id="IPR003594">
    <property type="entry name" value="HATPase_dom"/>
</dbReference>
<dbReference type="CDD" id="cd00082">
    <property type="entry name" value="HisKA"/>
    <property type="match status" value="1"/>
</dbReference>
<dbReference type="InterPro" id="IPR005467">
    <property type="entry name" value="His_kinase_dom"/>
</dbReference>
<dbReference type="EMBL" id="LCCA01000004">
    <property type="protein sequence ID" value="KKS22658.1"/>
    <property type="molecule type" value="Genomic_DNA"/>
</dbReference>
<keyword evidence="12" id="KW-0812">Transmembrane</keyword>
<dbReference type="GO" id="GO:0016020">
    <property type="term" value="C:membrane"/>
    <property type="evidence" value="ECO:0007669"/>
    <property type="project" value="UniProtKB-SubCell"/>
</dbReference>
<dbReference type="PROSITE" id="PS50109">
    <property type="entry name" value="HIS_KIN"/>
    <property type="match status" value="1"/>
</dbReference>
<dbReference type="GO" id="GO:0000156">
    <property type="term" value="F:phosphorelay response regulator activity"/>
    <property type="evidence" value="ECO:0007669"/>
    <property type="project" value="TreeGrafter"/>
</dbReference>
<dbReference type="InterPro" id="IPR004358">
    <property type="entry name" value="Sig_transdc_His_kin-like_C"/>
</dbReference>
<dbReference type="SUPFAM" id="SSF47384">
    <property type="entry name" value="Homodimeric domain of signal transducing histidine kinase"/>
    <property type="match status" value="1"/>
</dbReference>
<dbReference type="Gene3D" id="6.10.340.10">
    <property type="match status" value="1"/>
</dbReference>
<keyword evidence="4" id="KW-0597">Phosphoprotein</keyword>
<dbReference type="Gene3D" id="3.30.565.10">
    <property type="entry name" value="Histidine kinase-like ATPase, C-terminal domain"/>
    <property type="match status" value="1"/>
</dbReference>
<dbReference type="GO" id="GO:0007234">
    <property type="term" value="P:osmosensory signaling via phosphorelay pathway"/>
    <property type="evidence" value="ECO:0007669"/>
    <property type="project" value="TreeGrafter"/>
</dbReference>
<dbReference type="PANTHER" id="PTHR42878">
    <property type="entry name" value="TWO-COMPONENT HISTIDINE KINASE"/>
    <property type="match status" value="1"/>
</dbReference>
<dbReference type="SMART" id="SM00304">
    <property type="entry name" value="HAMP"/>
    <property type="match status" value="1"/>
</dbReference>
<dbReference type="SUPFAM" id="SSF55874">
    <property type="entry name" value="ATPase domain of HSP90 chaperone/DNA topoisomerase II/histidine kinase"/>
    <property type="match status" value="1"/>
</dbReference>
<dbReference type="PANTHER" id="PTHR42878:SF7">
    <property type="entry name" value="SENSOR HISTIDINE KINASE GLRK"/>
    <property type="match status" value="1"/>
</dbReference>
<proteinExistence type="predicted"/>
<dbReference type="STRING" id="1619103.UU80_C0004G0048"/>
<dbReference type="PATRIC" id="fig|1619103.3.peg.178"/>
<dbReference type="AlphaFoldDB" id="A0A0G1ABP5"/>
<dbReference type="InterPro" id="IPR036097">
    <property type="entry name" value="HisK_dim/P_sf"/>
</dbReference>
<evidence type="ECO:0000259" key="14">
    <source>
        <dbReference type="PROSITE" id="PS50885"/>
    </source>
</evidence>
<feature type="transmembrane region" description="Helical" evidence="12">
    <location>
        <begin position="186"/>
        <end position="208"/>
    </location>
</feature>
<dbReference type="InterPro" id="IPR050351">
    <property type="entry name" value="BphY/WalK/GraS-like"/>
</dbReference>
<evidence type="ECO:0000256" key="5">
    <source>
        <dbReference type="ARBA" id="ARBA00022679"/>
    </source>
</evidence>
<keyword evidence="8" id="KW-0067">ATP-binding</keyword>
<protein>
    <recommendedName>
        <fullName evidence="3">histidine kinase</fullName>
        <ecNumber evidence="3">2.7.13.3</ecNumber>
    </recommendedName>
</protein>
<organism evidence="15 16">
    <name type="scientific">candidate division WWE3 bacterium GW2011_GWA1_41_8</name>
    <dbReference type="NCBI Taxonomy" id="1619103"/>
    <lineage>
        <taxon>Bacteria</taxon>
        <taxon>Katanobacteria</taxon>
    </lineage>
</organism>
<evidence type="ECO:0000256" key="10">
    <source>
        <dbReference type="ARBA" id="ARBA00023136"/>
    </source>
</evidence>
<reference evidence="15 16" key="1">
    <citation type="journal article" date="2015" name="Nature">
        <title>rRNA introns, odd ribosomes, and small enigmatic genomes across a large radiation of phyla.</title>
        <authorList>
            <person name="Brown C.T."/>
            <person name="Hug L.A."/>
            <person name="Thomas B.C."/>
            <person name="Sharon I."/>
            <person name="Castelle C.J."/>
            <person name="Singh A."/>
            <person name="Wilkins M.J."/>
            <person name="Williams K.H."/>
            <person name="Banfield J.F."/>
        </authorList>
    </citation>
    <scope>NUCLEOTIDE SEQUENCE [LARGE SCALE GENOMIC DNA]</scope>
</reference>
<comment type="caution">
    <text evidence="15">The sequence shown here is derived from an EMBL/GenBank/DDBJ whole genome shotgun (WGS) entry which is preliminary data.</text>
</comment>
<evidence type="ECO:0000256" key="6">
    <source>
        <dbReference type="ARBA" id="ARBA00022741"/>
    </source>
</evidence>
<dbReference type="InterPro" id="IPR036890">
    <property type="entry name" value="HATPase_C_sf"/>
</dbReference>
<dbReference type="GO" id="GO:0005524">
    <property type="term" value="F:ATP binding"/>
    <property type="evidence" value="ECO:0007669"/>
    <property type="project" value="UniProtKB-KW"/>
</dbReference>
<evidence type="ECO:0000256" key="1">
    <source>
        <dbReference type="ARBA" id="ARBA00000085"/>
    </source>
</evidence>
<evidence type="ECO:0000256" key="7">
    <source>
        <dbReference type="ARBA" id="ARBA00022777"/>
    </source>
</evidence>
<dbReference type="Pfam" id="PF02518">
    <property type="entry name" value="HATPase_c"/>
    <property type="match status" value="1"/>
</dbReference>
<dbReference type="EC" id="2.7.13.3" evidence="3"/>
<feature type="domain" description="Histidine kinase" evidence="13">
    <location>
        <begin position="291"/>
        <end position="507"/>
    </location>
</feature>
<evidence type="ECO:0000256" key="3">
    <source>
        <dbReference type="ARBA" id="ARBA00012438"/>
    </source>
</evidence>
<dbReference type="SUPFAM" id="SSF158472">
    <property type="entry name" value="HAMP domain-like"/>
    <property type="match status" value="1"/>
</dbReference>
<dbReference type="Proteomes" id="UP000034920">
    <property type="component" value="Unassembled WGS sequence"/>
</dbReference>
<keyword evidence="6" id="KW-0547">Nucleotide-binding</keyword>
<keyword evidence="12" id="KW-1133">Transmembrane helix</keyword>
<dbReference type="FunFam" id="3.30.565.10:FF:000006">
    <property type="entry name" value="Sensor histidine kinase WalK"/>
    <property type="match status" value="1"/>
</dbReference>
<dbReference type="SMART" id="SM00388">
    <property type="entry name" value="HisKA"/>
    <property type="match status" value="1"/>
</dbReference>
<dbReference type="GO" id="GO:0030295">
    <property type="term" value="F:protein kinase activator activity"/>
    <property type="evidence" value="ECO:0007669"/>
    <property type="project" value="TreeGrafter"/>
</dbReference>
<evidence type="ECO:0000256" key="11">
    <source>
        <dbReference type="SAM" id="Coils"/>
    </source>
</evidence>
<dbReference type="Gene3D" id="1.10.287.130">
    <property type="match status" value="1"/>
</dbReference>
<accession>A0A0G1ABP5</accession>
<feature type="coiled-coil region" evidence="11">
    <location>
        <begin position="247"/>
        <end position="284"/>
    </location>
</feature>
<dbReference type="Pfam" id="PF00512">
    <property type="entry name" value="HisKA"/>
    <property type="match status" value="1"/>
</dbReference>
<keyword evidence="10 12" id="KW-0472">Membrane</keyword>
<evidence type="ECO:0000256" key="4">
    <source>
        <dbReference type="ARBA" id="ARBA00022553"/>
    </source>
</evidence>